<accession>A0A9K3N8A4</accession>
<gene>
    <name evidence="2" type="ORF">HanXRQr2_Chr09g0379331</name>
</gene>
<sequence length="49" mass="5611">MIAKRELTWGSLHMKISKEVHEGNGVFIITFVSFIQTLELVCYLLDVSL</sequence>
<dbReference type="Proteomes" id="UP000215914">
    <property type="component" value="Unassembled WGS sequence"/>
</dbReference>
<keyword evidence="1" id="KW-0812">Transmembrane</keyword>
<evidence type="ECO:0000256" key="1">
    <source>
        <dbReference type="SAM" id="Phobius"/>
    </source>
</evidence>
<organism evidence="2 3">
    <name type="scientific">Helianthus annuus</name>
    <name type="common">Common sunflower</name>
    <dbReference type="NCBI Taxonomy" id="4232"/>
    <lineage>
        <taxon>Eukaryota</taxon>
        <taxon>Viridiplantae</taxon>
        <taxon>Streptophyta</taxon>
        <taxon>Embryophyta</taxon>
        <taxon>Tracheophyta</taxon>
        <taxon>Spermatophyta</taxon>
        <taxon>Magnoliopsida</taxon>
        <taxon>eudicotyledons</taxon>
        <taxon>Gunneridae</taxon>
        <taxon>Pentapetalae</taxon>
        <taxon>asterids</taxon>
        <taxon>campanulids</taxon>
        <taxon>Asterales</taxon>
        <taxon>Asteraceae</taxon>
        <taxon>Asteroideae</taxon>
        <taxon>Heliantheae alliance</taxon>
        <taxon>Heliantheae</taxon>
        <taxon>Helianthus</taxon>
    </lineage>
</organism>
<dbReference type="AlphaFoldDB" id="A0A9K3N8A4"/>
<evidence type="ECO:0000313" key="2">
    <source>
        <dbReference type="EMBL" id="KAF5790118.1"/>
    </source>
</evidence>
<keyword evidence="3" id="KW-1185">Reference proteome</keyword>
<dbReference type="EMBL" id="MNCJ02000324">
    <property type="protein sequence ID" value="KAF5790118.1"/>
    <property type="molecule type" value="Genomic_DNA"/>
</dbReference>
<proteinExistence type="predicted"/>
<protein>
    <submittedName>
        <fullName evidence="2">Uncharacterized protein</fullName>
    </submittedName>
</protein>
<keyword evidence="1" id="KW-1133">Transmembrane helix</keyword>
<comment type="caution">
    <text evidence="2">The sequence shown here is derived from an EMBL/GenBank/DDBJ whole genome shotgun (WGS) entry which is preliminary data.</text>
</comment>
<reference evidence="2" key="2">
    <citation type="submission" date="2020-06" db="EMBL/GenBank/DDBJ databases">
        <title>Helianthus annuus Genome sequencing and assembly Release 2.</title>
        <authorList>
            <person name="Gouzy J."/>
            <person name="Langlade N."/>
            <person name="Munos S."/>
        </authorList>
    </citation>
    <scope>NUCLEOTIDE SEQUENCE</scope>
    <source>
        <tissue evidence="2">Leaves</tissue>
    </source>
</reference>
<keyword evidence="1" id="KW-0472">Membrane</keyword>
<name>A0A9K3N8A4_HELAN</name>
<dbReference type="Gramene" id="mRNA:HanXRQr2_Chr09g0379331">
    <property type="protein sequence ID" value="CDS:HanXRQr2_Chr09g0379331.1"/>
    <property type="gene ID" value="HanXRQr2_Chr09g0379331"/>
</dbReference>
<evidence type="ECO:0000313" key="3">
    <source>
        <dbReference type="Proteomes" id="UP000215914"/>
    </source>
</evidence>
<reference evidence="2" key="1">
    <citation type="journal article" date="2017" name="Nature">
        <title>The sunflower genome provides insights into oil metabolism, flowering and Asterid evolution.</title>
        <authorList>
            <person name="Badouin H."/>
            <person name="Gouzy J."/>
            <person name="Grassa C.J."/>
            <person name="Murat F."/>
            <person name="Staton S.E."/>
            <person name="Cottret L."/>
            <person name="Lelandais-Briere C."/>
            <person name="Owens G.L."/>
            <person name="Carrere S."/>
            <person name="Mayjonade B."/>
            <person name="Legrand L."/>
            <person name="Gill N."/>
            <person name="Kane N.C."/>
            <person name="Bowers J.E."/>
            <person name="Hubner S."/>
            <person name="Bellec A."/>
            <person name="Berard A."/>
            <person name="Berges H."/>
            <person name="Blanchet N."/>
            <person name="Boniface M.C."/>
            <person name="Brunel D."/>
            <person name="Catrice O."/>
            <person name="Chaidir N."/>
            <person name="Claudel C."/>
            <person name="Donnadieu C."/>
            <person name="Faraut T."/>
            <person name="Fievet G."/>
            <person name="Helmstetter N."/>
            <person name="King M."/>
            <person name="Knapp S.J."/>
            <person name="Lai Z."/>
            <person name="Le Paslier M.C."/>
            <person name="Lippi Y."/>
            <person name="Lorenzon L."/>
            <person name="Mandel J.R."/>
            <person name="Marage G."/>
            <person name="Marchand G."/>
            <person name="Marquand E."/>
            <person name="Bret-Mestries E."/>
            <person name="Morien E."/>
            <person name="Nambeesan S."/>
            <person name="Nguyen T."/>
            <person name="Pegot-Espagnet P."/>
            <person name="Pouilly N."/>
            <person name="Raftis F."/>
            <person name="Sallet E."/>
            <person name="Schiex T."/>
            <person name="Thomas J."/>
            <person name="Vandecasteele C."/>
            <person name="Vares D."/>
            <person name="Vear F."/>
            <person name="Vautrin S."/>
            <person name="Crespi M."/>
            <person name="Mangin B."/>
            <person name="Burke J.M."/>
            <person name="Salse J."/>
            <person name="Munos S."/>
            <person name="Vincourt P."/>
            <person name="Rieseberg L.H."/>
            <person name="Langlade N.B."/>
        </authorList>
    </citation>
    <scope>NUCLEOTIDE SEQUENCE</scope>
    <source>
        <tissue evidence="2">Leaves</tissue>
    </source>
</reference>
<feature type="transmembrane region" description="Helical" evidence="1">
    <location>
        <begin position="25"/>
        <end position="45"/>
    </location>
</feature>